<dbReference type="Gene3D" id="3.40.630.30">
    <property type="match status" value="1"/>
</dbReference>
<dbReference type="PANTHER" id="PTHR42791">
    <property type="entry name" value="GNAT FAMILY ACETYLTRANSFERASE"/>
    <property type="match status" value="1"/>
</dbReference>
<dbReference type="Pfam" id="PF00583">
    <property type="entry name" value="Acetyltransf_1"/>
    <property type="match status" value="1"/>
</dbReference>
<reference evidence="2" key="1">
    <citation type="submission" date="2023-07" db="EMBL/GenBank/DDBJ databases">
        <title>Black Yeasts Isolated from many extreme environments.</title>
        <authorList>
            <person name="Coleine C."/>
            <person name="Stajich J.E."/>
            <person name="Selbmann L."/>
        </authorList>
    </citation>
    <scope>NUCLEOTIDE SEQUENCE</scope>
    <source>
        <strain evidence="2">CCFEE 5485</strain>
    </source>
</reference>
<evidence type="ECO:0000259" key="1">
    <source>
        <dbReference type="PROSITE" id="PS51186"/>
    </source>
</evidence>
<evidence type="ECO:0000313" key="3">
    <source>
        <dbReference type="Proteomes" id="UP001274830"/>
    </source>
</evidence>
<evidence type="ECO:0000313" key="2">
    <source>
        <dbReference type="EMBL" id="KAK3673679.1"/>
    </source>
</evidence>
<name>A0AAE0WL23_9PEZI</name>
<organism evidence="2 3">
    <name type="scientific">Recurvomyces mirabilis</name>
    <dbReference type="NCBI Taxonomy" id="574656"/>
    <lineage>
        <taxon>Eukaryota</taxon>
        <taxon>Fungi</taxon>
        <taxon>Dikarya</taxon>
        <taxon>Ascomycota</taxon>
        <taxon>Pezizomycotina</taxon>
        <taxon>Dothideomycetes</taxon>
        <taxon>Dothideomycetidae</taxon>
        <taxon>Mycosphaerellales</taxon>
        <taxon>Teratosphaeriaceae</taxon>
        <taxon>Recurvomyces</taxon>
    </lineage>
</organism>
<dbReference type="PANTHER" id="PTHR42791:SF1">
    <property type="entry name" value="N-ACETYLTRANSFERASE DOMAIN-CONTAINING PROTEIN"/>
    <property type="match status" value="1"/>
</dbReference>
<gene>
    <name evidence="2" type="ORF">LTR78_006584</name>
</gene>
<dbReference type="InterPro" id="IPR016181">
    <property type="entry name" value="Acyl_CoA_acyltransferase"/>
</dbReference>
<dbReference type="SUPFAM" id="SSF55729">
    <property type="entry name" value="Acyl-CoA N-acyltransferases (Nat)"/>
    <property type="match status" value="1"/>
</dbReference>
<sequence>MLILIRVRAQHPGAATLTAKPISRSTFVNCAGAPVTYWIDLLDTRLKRTMAEVKIKTTTGKASVDQAAKLYKDAFRDDPVIAYMLCNLTREELHTYLYKWMTCLMIASAMNGGVFDETEDFSSCLVTIPPGERPDNVWTWIPAGMIGFVAKLGLGGFRRMLLEFEPKTDAMKRKAFGKSKKFWYVFFNATREDCRGRGLSTALMQKAQERAAKDCVPLWLEATTAKSTKLYLKLGFEVVDSILLGEGQVDSEGKKQAGGDGVPVRGMVWWPPKTA</sequence>
<dbReference type="InterPro" id="IPR052523">
    <property type="entry name" value="Trichothecene_AcTrans"/>
</dbReference>
<dbReference type="GO" id="GO:0016747">
    <property type="term" value="F:acyltransferase activity, transferring groups other than amino-acyl groups"/>
    <property type="evidence" value="ECO:0007669"/>
    <property type="project" value="InterPro"/>
</dbReference>
<dbReference type="PROSITE" id="PS51186">
    <property type="entry name" value="GNAT"/>
    <property type="match status" value="1"/>
</dbReference>
<feature type="domain" description="N-acetyltransferase" evidence="1">
    <location>
        <begin position="181"/>
        <end position="257"/>
    </location>
</feature>
<dbReference type="EMBL" id="JAUTXT010000024">
    <property type="protein sequence ID" value="KAK3673679.1"/>
    <property type="molecule type" value="Genomic_DNA"/>
</dbReference>
<dbReference type="InterPro" id="IPR000182">
    <property type="entry name" value="GNAT_dom"/>
</dbReference>
<dbReference type="Proteomes" id="UP001274830">
    <property type="component" value="Unassembled WGS sequence"/>
</dbReference>
<keyword evidence="3" id="KW-1185">Reference proteome</keyword>
<dbReference type="AlphaFoldDB" id="A0AAE0WL23"/>
<dbReference type="CDD" id="cd04301">
    <property type="entry name" value="NAT_SF"/>
    <property type="match status" value="1"/>
</dbReference>
<comment type="caution">
    <text evidence="2">The sequence shown here is derived from an EMBL/GenBank/DDBJ whole genome shotgun (WGS) entry which is preliminary data.</text>
</comment>
<protein>
    <recommendedName>
        <fullName evidence="1">N-acetyltransferase domain-containing protein</fullName>
    </recommendedName>
</protein>
<accession>A0AAE0WL23</accession>
<proteinExistence type="predicted"/>